<dbReference type="InterPro" id="IPR001611">
    <property type="entry name" value="Leu-rich_rpt"/>
</dbReference>
<dbReference type="FunFam" id="3.80.10.10:FF:000383">
    <property type="entry name" value="Leucine-rich repeat receptor protein kinase EMS1"/>
    <property type="match status" value="1"/>
</dbReference>
<evidence type="ECO:0000256" key="3">
    <source>
        <dbReference type="ARBA" id="ARBA00022737"/>
    </source>
</evidence>
<comment type="caution">
    <text evidence="5">The sequence shown here is derived from an EMBL/GenBank/DDBJ whole genome shotgun (WGS) entry which is preliminary data.</text>
</comment>
<keyword evidence="3" id="KW-0677">Repeat</keyword>
<feature type="chain" id="PRO_5043699444" evidence="4">
    <location>
        <begin position="22"/>
        <end position="213"/>
    </location>
</feature>
<dbReference type="SUPFAM" id="SSF52058">
    <property type="entry name" value="L domain-like"/>
    <property type="match status" value="1"/>
</dbReference>
<protein>
    <submittedName>
        <fullName evidence="5">Uncharacterized protein</fullName>
    </submittedName>
</protein>
<keyword evidence="1" id="KW-0433">Leucine-rich repeat</keyword>
<dbReference type="Pfam" id="PF00560">
    <property type="entry name" value="LRR_1"/>
    <property type="match status" value="4"/>
</dbReference>
<dbReference type="InterPro" id="IPR032675">
    <property type="entry name" value="LRR_dom_sf"/>
</dbReference>
<name>A0AAW1W087_RUBAR</name>
<dbReference type="AlphaFoldDB" id="A0AAW1W087"/>
<evidence type="ECO:0000256" key="4">
    <source>
        <dbReference type="SAM" id="SignalP"/>
    </source>
</evidence>
<gene>
    <name evidence="5" type="ORF">M0R45_036647</name>
</gene>
<evidence type="ECO:0000313" key="6">
    <source>
        <dbReference type="Proteomes" id="UP001457282"/>
    </source>
</evidence>
<reference evidence="5 6" key="1">
    <citation type="journal article" date="2023" name="G3 (Bethesda)">
        <title>A chromosome-length genome assembly and annotation of blackberry (Rubus argutus, cv. 'Hillquist').</title>
        <authorList>
            <person name="Bruna T."/>
            <person name="Aryal R."/>
            <person name="Dudchenko O."/>
            <person name="Sargent D.J."/>
            <person name="Mead D."/>
            <person name="Buti M."/>
            <person name="Cavallini A."/>
            <person name="Hytonen T."/>
            <person name="Andres J."/>
            <person name="Pham M."/>
            <person name="Weisz D."/>
            <person name="Mascagni F."/>
            <person name="Usai G."/>
            <person name="Natali L."/>
            <person name="Bassil N."/>
            <person name="Fernandez G.E."/>
            <person name="Lomsadze A."/>
            <person name="Armour M."/>
            <person name="Olukolu B."/>
            <person name="Poorten T."/>
            <person name="Britton C."/>
            <person name="Davik J."/>
            <person name="Ashrafi H."/>
            <person name="Aiden E.L."/>
            <person name="Borodovsky M."/>
            <person name="Worthington M."/>
        </authorList>
    </citation>
    <scope>NUCLEOTIDE SEQUENCE [LARGE SCALE GENOMIC DNA]</scope>
    <source>
        <strain evidence="5">PI 553951</strain>
    </source>
</reference>
<evidence type="ECO:0000256" key="1">
    <source>
        <dbReference type="ARBA" id="ARBA00022614"/>
    </source>
</evidence>
<dbReference type="Proteomes" id="UP001457282">
    <property type="component" value="Unassembled WGS sequence"/>
</dbReference>
<dbReference type="PANTHER" id="PTHR47988">
    <property type="entry name" value="SOMATIC EMBRYOGENESIS RECEPTOR KINASE 1"/>
    <property type="match status" value="1"/>
</dbReference>
<proteinExistence type="predicted"/>
<feature type="signal peptide" evidence="4">
    <location>
        <begin position="1"/>
        <end position="21"/>
    </location>
</feature>
<dbReference type="Gene3D" id="3.80.10.10">
    <property type="entry name" value="Ribonuclease Inhibitor"/>
    <property type="match status" value="1"/>
</dbReference>
<evidence type="ECO:0000256" key="2">
    <source>
        <dbReference type="ARBA" id="ARBA00022729"/>
    </source>
</evidence>
<sequence>MKKMNMVFAVGLLWFIQCVFLPAIQLGTVCITGSSIHIGHSKPRVAVEGESMFVLEGSSVPEWPGLCTHHFRSETNQVRAAQPCNGRYTKSLSNLTKLQRLYLSSNFLSGGIPSSFGNLSRLKFLKLFNNSLRDSIPTQLGELSQSLELDFSKNYISGSLPVELRGLRSLRKMEIGDNGLEGSLPEDLFLSLNHLEVLVVSGNRISGFVPAVL</sequence>
<keyword evidence="6" id="KW-1185">Reference proteome</keyword>
<organism evidence="5 6">
    <name type="scientific">Rubus argutus</name>
    <name type="common">Southern blackberry</name>
    <dbReference type="NCBI Taxonomy" id="59490"/>
    <lineage>
        <taxon>Eukaryota</taxon>
        <taxon>Viridiplantae</taxon>
        <taxon>Streptophyta</taxon>
        <taxon>Embryophyta</taxon>
        <taxon>Tracheophyta</taxon>
        <taxon>Spermatophyta</taxon>
        <taxon>Magnoliopsida</taxon>
        <taxon>eudicotyledons</taxon>
        <taxon>Gunneridae</taxon>
        <taxon>Pentapetalae</taxon>
        <taxon>rosids</taxon>
        <taxon>fabids</taxon>
        <taxon>Rosales</taxon>
        <taxon>Rosaceae</taxon>
        <taxon>Rosoideae</taxon>
        <taxon>Rosoideae incertae sedis</taxon>
        <taxon>Rubus</taxon>
    </lineage>
</organism>
<accession>A0AAW1W087</accession>
<dbReference type="EMBL" id="JBEDUW010000007">
    <property type="protein sequence ID" value="KAK9912807.1"/>
    <property type="molecule type" value="Genomic_DNA"/>
</dbReference>
<keyword evidence="2 4" id="KW-0732">Signal</keyword>
<evidence type="ECO:0000313" key="5">
    <source>
        <dbReference type="EMBL" id="KAK9912807.1"/>
    </source>
</evidence>